<reference evidence="2" key="1">
    <citation type="journal article" date="2021" name="Proc. Natl. Acad. Sci. U.S.A.">
        <title>A Catalog of Tens of Thousands of Viruses from Human Metagenomes Reveals Hidden Associations with Chronic Diseases.</title>
        <authorList>
            <person name="Tisza M.J."/>
            <person name="Buck C.B."/>
        </authorList>
    </citation>
    <scope>NUCLEOTIDE SEQUENCE</scope>
    <source>
        <strain evidence="2">CtSH72</strain>
    </source>
</reference>
<feature type="compositionally biased region" description="Basic and acidic residues" evidence="1">
    <location>
        <begin position="24"/>
        <end position="87"/>
    </location>
</feature>
<dbReference type="EMBL" id="BK015697">
    <property type="protein sequence ID" value="DAE20525.1"/>
    <property type="molecule type" value="Genomic_DNA"/>
</dbReference>
<sequence length="259" mass="28030">MEGEEQVLNPTPEVDAGTVVDAGKTADKAAIETLEEHKGVEITDNGEKVDTDKESKEAEEKKAEDKTPEAKMKEIEDGVKEQQKAEDEVKADLTNKGVDYDALVKEYEANGKLSDTSMEALKGAGYPEAVVNAFIKGFEAQVNEFTNAVYKMAGGEAEYGKLCNFIKGLGEADVQAFNETINSGSLTQLAALINGYKAQMTTKYGTSNRSILGGANAVEAQGFNSKDAMIKAMNDPRYGNDMAYTEKVQRMTMQSTFLG</sequence>
<organism evidence="2">
    <name type="scientific">Caudovirales sp. ctSH72</name>
    <dbReference type="NCBI Taxonomy" id="2826773"/>
    <lineage>
        <taxon>Viruses</taxon>
        <taxon>Duplodnaviria</taxon>
        <taxon>Heunggongvirae</taxon>
        <taxon>Uroviricota</taxon>
        <taxon>Caudoviricetes</taxon>
    </lineage>
</organism>
<evidence type="ECO:0000313" key="2">
    <source>
        <dbReference type="EMBL" id="DAE20525.1"/>
    </source>
</evidence>
<feature type="region of interest" description="Disordered" evidence="1">
    <location>
        <begin position="1"/>
        <end position="87"/>
    </location>
</feature>
<dbReference type="InterPro" id="IPR008768">
    <property type="entry name" value="Gp9-like"/>
</dbReference>
<evidence type="ECO:0000256" key="1">
    <source>
        <dbReference type="SAM" id="MobiDB-lite"/>
    </source>
</evidence>
<name>A0A8S5QP47_9CAUD</name>
<accession>A0A8S5QP47</accession>
<proteinExistence type="predicted"/>
<dbReference type="GO" id="GO:0019069">
    <property type="term" value="P:viral capsid assembly"/>
    <property type="evidence" value="ECO:0007669"/>
    <property type="project" value="InterPro"/>
</dbReference>
<dbReference type="Pfam" id="PF05396">
    <property type="entry name" value="Phage_T7_Capsid"/>
    <property type="match status" value="1"/>
</dbReference>
<protein>
    <submittedName>
        <fullName evidence="2">Capsid assembly protein</fullName>
    </submittedName>
</protein>